<dbReference type="AlphaFoldDB" id="A0AAE1NQH4"/>
<name>A0AAE1NQH4_9EUCA</name>
<organism evidence="2 3">
    <name type="scientific">Petrolisthes manimaculis</name>
    <dbReference type="NCBI Taxonomy" id="1843537"/>
    <lineage>
        <taxon>Eukaryota</taxon>
        <taxon>Metazoa</taxon>
        <taxon>Ecdysozoa</taxon>
        <taxon>Arthropoda</taxon>
        <taxon>Crustacea</taxon>
        <taxon>Multicrustacea</taxon>
        <taxon>Malacostraca</taxon>
        <taxon>Eumalacostraca</taxon>
        <taxon>Eucarida</taxon>
        <taxon>Decapoda</taxon>
        <taxon>Pleocyemata</taxon>
        <taxon>Anomura</taxon>
        <taxon>Galatheoidea</taxon>
        <taxon>Porcellanidae</taxon>
        <taxon>Petrolisthes</taxon>
    </lineage>
</organism>
<reference evidence="2" key="1">
    <citation type="submission" date="2023-11" db="EMBL/GenBank/DDBJ databases">
        <title>Genome assemblies of two species of porcelain crab, Petrolisthes cinctipes and Petrolisthes manimaculis (Anomura: Porcellanidae).</title>
        <authorList>
            <person name="Angst P."/>
        </authorList>
    </citation>
    <scope>NUCLEOTIDE SEQUENCE</scope>
    <source>
        <strain evidence="2">PB745_02</strain>
        <tissue evidence="2">Gill</tissue>
    </source>
</reference>
<accession>A0AAE1NQH4</accession>
<protein>
    <submittedName>
        <fullName evidence="2">Uncharacterized protein</fullName>
    </submittedName>
</protein>
<keyword evidence="3" id="KW-1185">Reference proteome</keyword>
<evidence type="ECO:0000313" key="2">
    <source>
        <dbReference type="EMBL" id="KAK4294330.1"/>
    </source>
</evidence>
<feature type="region of interest" description="Disordered" evidence="1">
    <location>
        <begin position="52"/>
        <end position="118"/>
    </location>
</feature>
<feature type="region of interest" description="Disordered" evidence="1">
    <location>
        <begin position="1"/>
        <end position="34"/>
    </location>
</feature>
<sequence>MYTPYIQKSDITHSSHTSTISTTPSKKAGGDFNTNPVEALWEGWQRRRCGKDGKERFGKDGKRFGKDGRERFGKDGRERFGKGWEGGLGKDGRRCGKCRDGSGAEEEEGVWGGGGGVR</sequence>
<evidence type="ECO:0000256" key="1">
    <source>
        <dbReference type="SAM" id="MobiDB-lite"/>
    </source>
</evidence>
<dbReference type="EMBL" id="JAWZYT010004314">
    <property type="protein sequence ID" value="KAK4294330.1"/>
    <property type="molecule type" value="Genomic_DNA"/>
</dbReference>
<proteinExistence type="predicted"/>
<dbReference type="Proteomes" id="UP001292094">
    <property type="component" value="Unassembled WGS sequence"/>
</dbReference>
<comment type="caution">
    <text evidence="2">The sequence shown here is derived from an EMBL/GenBank/DDBJ whole genome shotgun (WGS) entry which is preliminary data.</text>
</comment>
<feature type="compositionally biased region" description="Basic and acidic residues" evidence="1">
    <location>
        <begin position="52"/>
        <end position="102"/>
    </location>
</feature>
<feature type="compositionally biased region" description="Low complexity" evidence="1">
    <location>
        <begin position="12"/>
        <end position="23"/>
    </location>
</feature>
<evidence type="ECO:0000313" key="3">
    <source>
        <dbReference type="Proteomes" id="UP001292094"/>
    </source>
</evidence>
<gene>
    <name evidence="2" type="ORF">Pmani_033030</name>
</gene>